<gene>
    <name evidence="1" type="ordered locus">Maeo_0742</name>
</gene>
<dbReference type="STRING" id="419665.Maeo_0742"/>
<dbReference type="RefSeq" id="WP_011973457.1">
    <property type="nucleotide sequence ID" value="NC_009635.1"/>
</dbReference>
<dbReference type="HOGENOM" id="CLU_167318_1_0_2"/>
<dbReference type="OrthoDB" id="177623at2157"/>
<dbReference type="PANTHER" id="PTHR42203">
    <property type="entry name" value="UPF0058 PROTEIN MJ1205"/>
    <property type="match status" value="1"/>
</dbReference>
<organism evidence="1 2">
    <name type="scientific">Methanococcus aeolicus (strain ATCC BAA-1280 / DSM 17508 / OCM 812 / Nankai-3)</name>
    <dbReference type="NCBI Taxonomy" id="419665"/>
    <lineage>
        <taxon>Archaea</taxon>
        <taxon>Methanobacteriati</taxon>
        <taxon>Methanobacteriota</taxon>
        <taxon>Methanomada group</taxon>
        <taxon>Methanococci</taxon>
        <taxon>Methanococcales</taxon>
        <taxon>Methanococcaceae</taxon>
        <taxon>Methanococcus</taxon>
    </lineage>
</organism>
<sequence length="100" mass="11891">MQKDELIQLHQILVYMRKDLNNKFGNTIEKYFENYDNLKIFPHHIHRTKAEHVYAIFLLASSIAKILSEHGDVPRSVSSRLKDTSDKIEREIIRKKRKIS</sequence>
<dbReference type="SUPFAM" id="SSF140371">
    <property type="entry name" value="Vng1086c-like"/>
    <property type="match status" value="1"/>
</dbReference>
<dbReference type="InterPro" id="IPR002753">
    <property type="entry name" value="UPF0058"/>
</dbReference>
<dbReference type="Pfam" id="PF01893">
    <property type="entry name" value="UPF0058"/>
    <property type="match status" value="1"/>
</dbReference>
<dbReference type="eggNOG" id="arCOG02254">
    <property type="taxonomic scope" value="Archaea"/>
</dbReference>
<evidence type="ECO:0000313" key="2">
    <source>
        <dbReference type="Proteomes" id="UP000001106"/>
    </source>
</evidence>
<dbReference type="InterPro" id="IPR036519">
    <property type="entry name" value="UPF0058_sf"/>
</dbReference>
<dbReference type="Gene3D" id="1.20.1270.110">
    <property type="entry name" value="Uncharacterised protein family UPF0058"/>
    <property type="match status" value="1"/>
</dbReference>
<dbReference type="Proteomes" id="UP000001106">
    <property type="component" value="Chromosome"/>
</dbReference>
<name>A6UV03_META3</name>
<dbReference type="GeneID" id="5326287"/>
<evidence type="ECO:0000313" key="1">
    <source>
        <dbReference type="EMBL" id="ABR56325.1"/>
    </source>
</evidence>
<dbReference type="AlphaFoldDB" id="A6UV03"/>
<accession>A6UV03</accession>
<reference evidence="1" key="1">
    <citation type="submission" date="2007-06" db="EMBL/GenBank/DDBJ databases">
        <title>Complete sequence of Methanococcus aeolicus Nankai-3.</title>
        <authorList>
            <consortium name="US DOE Joint Genome Institute"/>
            <person name="Copeland A."/>
            <person name="Lucas S."/>
            <person name="Lapidus A."/>
            <person name="Barry K."/>
            <person name="Glavina del Rio T."/>
            <person name="Dalin E."/>
            <person name="Tice H."/>
            <person name="Pitluck S."/>
            <person name="Chain P."/>
            <person name="Malfatti S."/>
            <person name="Shin M."/>
            <person name="Vergez L."/>
            <person name="Schmutz J."/>
            <person name="Larimer F."/>
            <person name="Land M."/>
            <person name="Hauser L."/>
            <person name="Kyrpides N."/>
            <person name="Lykidis A."/>
            <person name="Sieprawska-Lupa M."/>
            <person name="Whitman W.B."/>
            <person name="Richardson P."/>
        </authorList>
    </citation>
    <scope>NUCLEOTIDE SEQUENCE [LARGE SCALE GENOMIC DNA]</scope>
    <source>
        <strain evidence="1">Nankai-3</strain>
    </source>
</reference>
<dbReference type="PANTHER" id="PTHR42203:SF2">
    <property type="entry name" value="UPF0058 PROTEIN MJ1205"/>
    <property type="match status" value="1"/>
</dbReference>
<dbReference type="EMBL" id="CP000743">
    <property type="protein sequence ID" value="ABR56325.1"/>
    <property type="molecule type" value="Genomic_DNA"/>
</dbReference>
<dbReference type="KEGG" id="mae:Maeo_0742"/>
<keyword evidence="2" id="KW-1185">Reference proteome</keyword>
<protein>
    <submittedName>
        <fullName evidence="1">Uncharacterized protein</fullName>
    </submittedName>
</protein>
<proteinExistence type="predicted"/>